<protein>
    <submittedName>
        <fullName evidence="2">Uncharacterized protein</fullName>
    </submittedName>
</protein>
<gene>
    <name evidence="2" type="ORF">SAMN04489716_3065</name>
</gene>
<dbReference type="STRING" id="113562.SAMN04489716_3065"/>
<accession>A0A1H1Z0U6</accession>
<name>A0A1H1Z0U6_9ACTN</name>
<feature type="transmembrane region" description="Helical" evidence="1">
    <location>
        <begin position="53"/>
        <end position="73"/>
    </location>
</feature>
<organism evidence="2 3">
    <name type="scientific">Actinoplanes derwentensis</name>
    <dbReference type="NCBI Taxonomy" id="113562"/>
    <lineage>
        <taxon>Bacteria</taxon>
        <taxon>Bacillati</taxon>
        <taxon>Actinomycetota</taxon>
        <taxon>Actinomycetes</taxon>
        <taxon>Micromonosporales</taxon>
        <taxon>Micromonosporaceae</taxon>
        <taxon>Actinoplanes</taxon>
    </lineage>
</organism>
<proteinExistence type="predicted"/>
<reference evidence="2 3" key="1">
    <citation type="submission" date="2016-10" db="EMBL/GenBank/DDBJ databases">
        <authorList>
            <person name="de Groot N.N."/>
        </authorList>
    </citation>
    <scope>NUCLEOTIDE SEQUENCE [LARGE SCALE GENOMIC DNA]</scope>
    <source>
        <strain evidence="2 3">DSM 43941</strain>
    </source>
</reference>
<evidence type="ECO:0000256" key="1">
    <source>
        <dbReference type="SAM" id="Phobius"/>
    </source>
</evidence>
<keyword evidence="3" id="KW-1185">Reference proteome</keyword>
<dbReference type="EMBL" id="LT629758">
    <property type="protein sequence ID" value="SDT26796.1"/>
    <property type="molecule type" value="Genomic_DNA"/>
</dbReference>
<sequence>MGGFILGAVITLFVGMRLARLIDGNKSAREAHQKAKATDVSGARKKASSASFALARFVVLLTLAVAVVLFGVMSSDSR</sequence>
<dbReference type="OrthoDB" id="3298798at2"/>
<keyword evidence="1" id="KW-0472">Membrane</keyword>
<evidence type="ECO:0000313" key="3">
    <source>
        <dbReference type="Proteomes" id="UP000198688"/>
    </source>
</evidence>
<keyword evidence="1" id="KW-0812">Transmembrane</keyword>
<dbReference type="Proteomes" id="UP000198688">
    <property type="component" value="Chromosome I"/>
</dbReference>
<evidence type="ECO:0000313" key="2">
    <source>
        <dbReference type="EMBL" id="SDT26796.1"/>
    </source>
</evidence>
<dbReference type="AlphaFoldDB" id="A0A1H1Z0U6"/>
<dbReference type="RefSeq" id="WP_092545259.1">
    <property type="nucleotide sequence ID" value="NZ_BOMJ01000001.1"/>
</dbReference>
<keyword evidence="1" id="KW-1133">Transmembrane helix</keyword>